<dbReference type="SMART" id="SM00826">
    <property type="entry name" value="PKS_DH"/>
    <property type="match status" value="1"/>
</dbReference>
<evidence type="ECO:0000256" key="4">
    <source>
        <dbReference type="ARBA" id="ARBA00023315"/>
    </source>
</evidence>
<dbReference type="GO" id="GO:0006633">
    <property type="term" value="P:fatty acid biosynthetic process"/>
    <property type="evidence" value="ECO:0007669"/>
    <property type="project" value="TreeGrafter"/>
</dbReference>
<feature type="domain" description="Carrier" evidence="7">
    <location>
        <begin position="1238"/>
        <end position="1316"/>
    </location>
</feature>
<dbReference type="CDD" id="cd08956">
    <property type="entry name" value="KR_3_FAS_SDR_x"/>
    <property type="match status" value="1"/>
</dbReference>
<dbReference type="InterPro" id="IPR029058">
    <property type="entry name" value="AB_hydrolase_fold"/>
</dbReference>
<keyword evidence="2" id="KW-0597">Phosphoprotein</keyword>
<protein>
    <submittedName>
        <fullName evidence="9">SDR family NAD(P)-dependent oxidoreductase</fullName>
    </submittedName>
</protein>
<dbReference type="Gene3D" id="3.40.50.1820">
    <property type="entry name" value="alpha/beta hydrolase"/>
    <property type="match status" value="1"/>
</dbReference>
<name>A0A9X2VF62_9PSEU</name>
<evidence type="ECO:0000256" key="3">
    <source>
        <dbReference type="ARBA" id="ARBA00022679"/>
    </source>
</evidence>
<dbReference type="Pfam" id="PF00698">
    <property type="entry name" value="Acyl_transf_1"/>
    <property type="match status" value="1"/>
</dbReference>
<dbReference type="SMART" id="SM00822">
    <property type="entry name" value="PKS_KR"/>
    <property type="match status" value="1"/>
</dbReference>
<keyword evidence="3" id="KW-0808">Transferase</keyword>
<evidence type="ECO:0000313" key="10">
    <source>
        <dbReference type="Proteomes" id="UP001141259"/>
    </source>
</evidence>
<dbReference type="Gene3D" id="3.30.70.3290">
    <property type="match status" value="1"/>
</dbReference>
<dbReference type="InterPro" id="IPR009081">
    <property type="entry name" value="PP-bd_ACP"/>
</dbReference>
<dbReference type="PROSITE" id="PS50075">
    <property type="entry name" value="CARRIER"/>
    <property type="match status" value="1"/>
</dbReference>
<dbReference type="InterPro" id="IPR036736">
    <property type="entry name" value="ACP-like_sf"/>
</dbReference>
<evidence type="ECO:0000256" key="2">
    <source>
        <dbReference type="ARBA" id="ARBA00022553"/>
    </source>
</evidence>
<dbReference type="Gene3D" id="3.40.50.720">
    <property type="entry name" value="NAD(P)-binding Rossmann-like Domain"/>
    <property type="match status" value="1"/>
</dbReference>
<dbReference type="Gene3D" id="3.10.129.110">
    <property type="entry name" value="Polyketide synthase dehydratase"/>
    <property type="match status" value="1"/>
</dbReference>
<dbReference type="InterPro" id="IPR016036">
    <property type="entry name" value="Malonyl_transacylase_ACP-bd"/>
</dbReference>
<evidence type="ECO:0000256" key="1">
    <source>
        <dbReference type="ARBA" id="ARBA00022450"/>
    </source>
</evidence>
<dbReference type="InterPro" id="IPR016035">
    <property type="entry name" value="Acyl_Trfase/lysoPLipase"/>
</dbReference>
<accession>A0A9X2VF62</accession>
<dbReference type="InterPro" id="IPR014043">
    <property type="entry name" value="Acyl_transferase_dom"/>
</dbReference>
<dbReference type="SUPFAM" id="SSF55048">
    <property type="entry name" value="Probable ACP-binding domain of malonyl-CoA ACP transacylase"/>
    <property type="match status" value="1"/>
</dbReference>
<gene>
    <name evidence="9" type="ORF">NZH93_00680</name>
</gene>
<dbReference type="SMART" id="SM00823">
    <property type="entry name" value="PKS_PP"/>
    <property type="match status" value="1"/>
</dbReference>
<dbReference type="Gene3D" id="1.10.1200.10">
    <property type="entry name" value="ACP-like"/>
    <property type="match status" value="1"/>
</dbReference>
<dbReference type="InterPro" id="IPR057326">
    <property type="entry name" value="KR_dom"/>
</dbReference>
<dbReference type="Pfam" id="PF14765">
    <property type="entry name" value="PS-DH"/>
    <property type="match status" value="1"/>
</dbReference>
<dbReference type="Gene3D" id="3.40.366.10">
    <property type="entry name" value="Malonyl-Coenzyme A Acyl Carrier Protein, domain 2"/>
    <property type="match status" value="1"/>
</dbReference>
<dbReference type="Proteomes" id="UP001141259">
    <property type="component" value="Unassembled WGS sequence"/>
</dbReference>
<reference evidence="9" key="1">
    <citation type="submission" date="2022-08" db="EMBL/GenBank/DDBJ databases">
        <authorList>
            <person name="Tistechok S."/>
            <person name="Samborskyy M."/>
            <person name="Roman I."/>
        </authorList>
    </citation>
    <scope>NUCLEOTIDE SEQUENCE</scope>
    <source>
        <strain evidence="9">DSM 103496</strain>
    </source>
</reference>
<proteinExistence type="predicted"/>
<dbReference type="SMART" id="SM01294">
    <property type="entry name" value="PKS_PP_betabranch"/>
    <property type="match status" value="1"/>
</dbReference>
<dbReference type="InterPro" id="IPR013968">
    <property type="entry name" value="PKS_KR"/>
</dbReference>
<dbReference type="InterPro" id="IPR001227">
    <property type="entry name" value="Ac_transferase_dom_sf"/>
</dbReference>
<dbReference type="SUPFAM" id="SSF51735">
    <property type="entry name" value="NAD(P)-binding Rossmann-fold domains"/>
    <property type="match status" value="2"/>
</dbReference>
<dbReference type="PROSITE" id="PS52019">
    <property type="entry name" value="PKS_MFAS_DH"/>
    <property type="match status" value="1"/>
</dbReference>
<evidence type="ECO:0000256" key="6">
    <source>
        <dbReference type="SAM" id="MobiDB-lite"/>
    </source>
</evidence>
<dbReference type="Pfam" id="PF21089">
    <property type="entry name" value="PKS_DH_N"/>
    <property type="match status" value="1"/>
</dbReference>
<feature type="region of interest" description="N-terminal hotdog fold" evidence="5">
    <location>
        <begin position="380"/>
        <end position="501"/>
    </location>
</feature>
<dbReference type="PANTHER" id="PTHR43775">
    <property type="entry name" value="FATTY ACID SYNTHASE"/>
    <property type="match status" value="1"/>
</dbReference>
<dbReference type="SMART" id="SM00827">
    <property type="entry name" value="PKS_AT"/>
    <property type="match status" value="1"/>
</dbReference>
<dbReference type="Pfam" id="PF00550">
    <property type="entry name" value="PP-binding"/>
    <property type="match status" value="1"/>
</dbReference>
<dbReference type="InterPro" id="IPR006162">
    <property type="entry name" value="Ppantetheine_attach_site"/>
</dbReference>
<evidence type="ECO:0000256" key="5">
    <source>
        <dbReference type="PROSITE-ProRule" id="PRU01363"/>
    </source>
</evidence>
<comment type="caution">
    <text evidence="9">The sequence shown here is derived from an EMBL/GenBank/DDBJ whole genome shotgun (WGS) entry which is preliminary data.</text>
</comment>
<keyword evidence="1" id="KW-0596">Phosphopantetheine</keyword>
<dbReference type="InterPro" id="IPR036291">
    <property type="entry name" value="NAD(P)-bd_dom_sf"/>
</dbReference>
<dbReference type="Pfam" id="PF00975">
    <property type="entry name" value="Thioesterase"/>
    <property type="match status" value="1"/>
</dbReference>
<dbReference type="GO" id="GO:0004312">
    <property type="term" value="F:fatty acid synthase activity"/>
    <property type="evidence" value="ECO:0007669"/>
    <property type="project" value="TreeGrafter"/>
</dbReference>
<dbReference type="SUPFAM" id="SSF52151">
    <property type="entry name" value="FabD/lysophospholipase-like"/>
    <property type="match status" value="1"/>
</dbReference>
<dbReference type="InterPro" id="IPR020802">
    <property type="entry name" value="TesA-like"/>
</dbReference>
<organism evidence="9 10">
    <name type="scientific">Umezawaea endophytica</name>
    <dbReference type="NCBI Taxonomy" id="1654476"/>
    <lineage>
        <taxon>Bacteria</taxon>
        <taxon>Bacillati</taxon>
        <taxon>Actinomycetota</taxon>
        <taxon>Actinomycetes</taxon>
        <taxon>Pseudonocardiales</taxon>
        <taxon>Pseudonocardiaceae</taxon>
        <taxon>Umezawaea</taxon>
    </lineage>
</organism>
<dbReference type="SMART" id="SM00824">
    <property type="entry name" value="PKS_TE"/>
    <property type="match status" value="1"/>
</dbReference>
<dbReference type="InterPro" id="IPR001031">
    <property type="entry name" value="Thioesterase"/>
</dbReference>
<dbReference type="InterPro" id="IPR042104">
    <property type="entry name" value="PKS_dehydratase_sf"/>
</dbReference>
<dbReference type="InterPro" id="IPR055123">
    <property type="entry name" value="SpnB-like_Rossmann"/>
</dbReference>
<keyword evidence="10" id="KW-1185">Reference proteome</keyword>
<sequence>MAVSADDPARLGAALLAVAEGSAHPDVVRGRVRGPARLAFLFTGQGAQRVHMGQCMAARFPVFREAYDEVCRQFDAPLRDVVDGVGEPDLLHRTDFAQAALFAFEVALFRLLESWGVRPDVLVGHSVGEVAAAHVAGVLSLPDAARLVAARGRLMAELPPGGAMIALEASVAEVEPLLLPDRVAVAAVNGPSSVVISGVEADVVRIAGHFARTTRLRVSHAFHSPLVRPVLEAFREVAEGVTHHRPTIPVVSTVAGATGFDADHWVRHAEEAVRFGDAMTALTESGVTAFLEVGPDAVLTALAEEQSGGAVCVAAVQASRAEDTGLLAALARLHVRGVPVDWAAVHAGGGARRCELPTYPFQRSRYWLDALTSTSTAGDHPFLSAPVPGADTAHVRHSGRVSPVSQPWLAEHAVGGTVVVPASAFVDLALTAAGERGSTRLDELLVLAPLTLADGEAPEVQVVVGDLADDRYPFDVYARTGSVEPWTRHVTGQVARTGRQAPARSGAWPPPGSRPVDLTGGYDRLAERGLRYGPAFRAVTAAWVRGDEVFAEVALPDGAAGSFGVHPVLLDAALHCGALASGSDREEATALVPFAFTGVDLHATRATSVRVRMAPSGPDGFSVAVTDHADRPVLTVESLVTRPLDAATAADAVASRATYRLDWVPVPLPEPVPGAWAVLGEDVLGLAAHMIGVVEPESATHLVLAARPRDDLDPAARARDLVGTVLEVVRDWLDSTAYRTDARLVVVTRDATTTDPDLAAAAVSGLIRSAQAENPHRLVLVDLDESADSAAALGSAITLAEPHLAIRHGKPHTPRLAHVDTPPAEAGRPADRGALLAGATSAGLADLGDRSSGAVTAALADLGAPSAVAVSAGLVDRGGLSTRATSAGLADRGGPSAGVASAGLTDLGGPPLVAVSPRLADLGASPAGVVSRGPAGVGAGAPSLGLVDFDPPPAAPVFSRPVDPNGTVLVTGGGGALGAVLAEHLVVAHGVRHLVLASRRGASAAGVEELRARLVGLGAEVRLVACDLTDPAAVAKLVADCAPALTAVFHLAGVLDDGVLASLTPDRLDAVLAPKVTAAWALHTATEHLDLSAFVLYSSASGLFGRPGQANYAAANAFLDALARHRVATGLPAQSLAWGLWETEGGGMGEGVRQDRATAAITPRHGNLLLDRALRTPEPVLLLAPLDLDVLRDDPDTPPIFAAVLPPRPAAVQAVDVEPAAESPGAWRTVLSGLPAAERQTELARLLTAEMALVLGFADPAAFPVDRGFDEVGFDSLTAVQLRNRVAYATGARLAATMVLDHPTLDALTAYVHSVLADSLPPPPVESGPAELRFASVYHRVVHSKGPAEAMTMRFLASYALPAFAAADRAAHAVLPRRVAGGGRGPALLYLDSYVTFTPGSTPRLLEAFDGYSDVHVLDHPGMLGDPAVPDSVETLALVHAEAIRTLLGDAPFVLVGHCLGGVVAHAVAAVLEDAGTPPAGLVLLDTHLSEGFRADGRLSALVSQVSDMSEEDFTGLCTDRALLAGGAYVRLFDGWRPEPGTVPTLLVRADTPTPSMRGPVPLTDWRPHWPFPHDVVDVPGDHQSMRDQRADTTAAAVRDWIEALTEEMRGTG</sequence>
<dbReference type="InterPro" id="IPR049551">
    <property type="entry name" value="PKS_DH_C"/>
</dbReference>
<evidence type="ECO:0000259" key="7">
    <source>
        <dbReference type="PROSITE" id="PS50075"/>
    </source>
</evidence>
<dbReference type="Pfam" id="PF08659">
    <property type="entry name" value="KR"/>
    <property type="match status" value="1"/>
</dbReference>
<feature type="region of interest" description="Disordered" evidence="6">
    <location>
        <begin position="495"/>
        <end position="516"/>
    </location>
</feature>
<dbReference type="Pfam" id="PF22953">
    <property type="entry name" value="SpnB_Rossmann"/>
    <property type="match status" value="1"/>
</dbReference>
<feature type="domain" description="PKS/mFAS DH" evidence="8">
    <location>
        <begin position="380"/>
        <end position="650"/>
    </location>
</feature>
<dbReference type="InterPro" id="IPR049900">
    <property type="entry name" value="PKS_mFAS_DH"/>
</dbReference>
<keyword evidence="4" id="KW-0012">Acyltransferase</keyword>
<dbReference type="Gene3D" id="3.40.50.11460">
    <property type="match status" value="1"/>
</dbReference>
<dbReference type="InterPro" id="IPR020807">
    <property type="entry name" value="PKS_DH"/>
</dbReference>
<dbReference type="SUPFAM" id="SSF53474">
    <property type="entry name" value="alpha/beta-Hydrolases"/>
    <property type="match status" value="1"/>
</dbReference>
<evidence type="ECO:0000313" key="9">
    <source>
        <dbReference type="EMBL" id="MCS7475354.1"/>
    </source>
</evidence>
<dbReference type="GO" id="GO:0031177">
    <property type="term" value="F:phosphopantetheine binding"/>
    <property type="evidence" value="ECO:0007669"/>
    <property type="project" value="InterPro"/>
</dbReference>
<dbReference type="InterPro" id="IPR020806">
    <property type="entry name" value="PKS_PP-bd"/>
</dbReference>
<dbReference type="InterPro" id="IPR050091">
    <property type="entry name" value="PKS_NRPS_Biosynth_Enz"/>
</dbReference>
<feature type="active site" description="Proton acceptor; for dehydratase activity" evidence="5">
    <location>
        <position position="412"/>
    </location>
</feature>
<evidence type="ECO:0000259" key="8">
    <source>
        <dbReference type="PROSITE" id="PS52019"/>
    </source>
</evidence>
<feature type="active site" description="Proton donor; for dehydratase activity" evidence="5">
    <location>
        <position position="571"/>
    </location>
</feature>
<dbReference type="EMBL" id="JANYMP010000001">
    <property type="protein sequence ID" value="MCS7475354.1"/>
    <property type="molecule type" value="Genomic_DNA"/>
</dbReference>
<dbReference type="PROSITE" id="PS00012">
    <property type="entry name" value="PHOSPHOPANTETHEINE"/>
    <property type="match status" value="1"/>
</dbReference>
<dbReference type="InterPro" id="IPR049552">
    <property type="entry name" value="PKS_DH_N"/>
</dbReference>
<dbReference type="PANTHER" id="PTHR43775:SF51">
    <property type="entry name" value="INACTIVE PHENOLPHTHIOCEROL SYNTHESIS POLYKETIDE SYNTHASE TYPE I PKS1-RELATED"/>
    <property type="match status" value="1"/>
</dbReference>
<feature type="region of interest" description="C-terminal hotdog fold" evidence="5">
    <location>
        <begin position="513"/>
        <end position="650"/>
    </location>
</feature>